<dbReference type="Proteomes" id="UP000318453">
    <property type="component" value="Chromosome"/>
</dbReference>
<gene>
    <name evidence="1" type="ORF">FRE64_09815</name>
</gene>
<dbReference type="AlphaFoldDB" id="A0A5B8NMJ6"/>
<keyword evidence="2" id="KW-1185">Reference proteome</keyword>
<organism evidence="1 2">
    <name type="scientific">Euhalothece natronophila Z-M001</name>
    <dbReference type="NCBI Taxonomy" id="522448"/>
    <lineage>
        <taxon>Bacteria</taxon>
        <taxon>Bacillati</taxon>
        <taxon>Cyanobacteriota</taxon>
        <taxon>Cyanophyceae</taxon>
        <taxon>Oscillatoriophycideae</taxon>
        <taxon>Chroococcales</taxon>
        <taxon>Halothecacae</taxon>
        <taxon>Halothece cluster</taxon>
        <taxon>Euhalothece</taxon>
    </lineage>
</organism>
<protein>
    <submittedName>
        <fullName evidence="1">Uncharacterized protein</fullName>
    </submittedName>
</protein>
<reference evidence="1" key="1">
    <citation type="submission" date="2019-08" db="EMBL/GenBank/DDBJ databases">
        <title>Carotenoids and Carotenoid Binding Proteins in the Halophilic Cyanobacterium Euhalothece sp. ZM00.</title>
        <authorList>
            <person name="Cho S.M."/>
            <person name="Song J.Y."/>
            <person name="Park Y.-I."/>
        </authorList>
    </citation>
    <scope>NUCLEOTIDE SEQUENCE [LARGE SCALE GENOMIC DNA]</scope>
    <source>
        <strain evidence="1">Z-M001</strain>
    </source>
</reference>
<dbReference type="InterPro" id="IPR054652">
    <property type="entry name" value="T4P_EbsA-like"/>
</dbReference>
<evidence type="ECO:0000313" key="2">
    <source>
        <dbReference type="Proteomes" id="UP000318453"/>
    </source>
</evidence>
<accession>A0A5B8NMJ6</accession>
<dbReference type="RefSeq" id="WP_146295901.1">
    <property type="nucleotide sequence ID" value="NZ_CP042326.1"/>
</dbReference>
<proteinExistence type="predicted"/>
<dbReference type="OrthoDB" id="512629at2"/>
<dbReference type="NCBIfam" id="NF045587">
    <property type="entry name" value="T4P_biogen_EbsA"/>
    <property type="match status" value="1"/>
</dbReference>
<name>A0A5B8NMJ6_9CHRO</name>
<sequence>MPIDNLKPVNQQDIIPYNPYYPGAKRSWLPLAISLYREGKLEGQRPIEGGKAIPFIATWTVSSLPLEQTRCRLQFDGSPDLNYEVVLKNEDFIGYLIEVIRNYQREGVIDFPKEFYRQLLKLPAT</sequence>
<dbReference type="KEGG" id="enn:FRE64_09815"/>
<dbReference type="EMBL" id="CP042326">
    <property type="protein sequence ID" value="QDZ40218.1"/>
    <property type="molecule type" value="Genomic_DNA"/>
</dbReference>
<evidence type="ECO:0000313" key="1">
    <source>
        <dbReference type="EMBL" id="QDZ40218.1"/>
    </source>
</evidence>